<dbReference type="InterPro" id="IPR036384">
    <property type="entry name" value="Tus_sf"/>
</dbReference>
<gene>
    <name evidence="4" type="ORF">H8F21_15650</name>
</gene>
<protein>
    <recommendedName>
        <fullName evidence="6">DNA replication terminus site-binding protein</fullName>
    </recommendedName>
</protein>
<evidence type="ECO:0008006" key="6">
    <source>
        <dbReference type="Google" id="ProtNLM"/>
    </source>
</evidence>
<dbReference type="Gene3D" id="3.30.54.10">
    <property type="match status" value="1"/>
</dbReference>
<dbReference type="InterPro" id="IPR036381">
    <property type="entry name" value="Tus_dom1"/>
</dbReference>
<comment type="caution">
    <text evidence="4">The sequence shown here is derived from an EMBL/GenBank/DDBJ whole genome shotgun (WGS) entry which is preliminary data.</text>
</comment>
<dbReference type="EMBL" id="JACOPV010000009">
    <property type="protein sequence ID" value="MBM5459002.1"/>
    <property type="molecule type" value="Genomic_DNA"/>
</dbReference>
<evidence type="ECO:0000313" key="5">
    <source>
        <dbReference type="Proteomes" id="UP000745663"/>
    </source>
</evidence>
<dbReference type="Gene3D" id="3.50.14.10">
    <property type="entry name" value="Replication terminator Tus, domain 1 superfamily/Replication terminator Tus"/>
    <property type="match status" value="1"/>
</dbReference>
<accession>A0ABS2BZE2</accession>
<sequence>MELHLSAISEAIALVNRLKTELEVLYSVLQASVDHVEVHAIYGMEFRHDNAVHDADPIVVRQLEGAEAVEAAFEALTCITLKIGQSPKETLRVPGAIALPRLAIDKIVQTNALRNELATLIGTIKKTNDRRLVWKKFQDISPKQAMRSTHVLDDPQNINFYWDDTGSSGTRHSAGELIEDWEELLNQNHDRRPTMDGAPEGSIERTLLVAIDLLSKLDPNEQVAIRRPVKPHIRARVRDGDDKVKPIICPVPFVYEIGCPRPKIKPLLTYEPCNSSKKATGRALLELEPHIESMNLYRYEEKYREYGPLRNKKAGPQSTHADTEE</sequence>
<dbReference type="InterPro" id="IPR008865">
    <property type="entry name" value="DNA_replication_term_site-bd"/>
</dbReference>
<keyword evidence="2" id="KW-0235">DNA replication</keyword>
<keyword evidence="5" id="KW-1185">Reference proteome</keyword>
<reference evidence="4 5" key="1">
    <citation type="submission" date="2020-08" db="EMBL/GenBank/DDBJ databases">
        <title>Description of novel Pseudomonas species.</title>
        <authorList>
            <person name="Duman M."/>
            <person name="Mulet M."/>
            <person name="Altun S."/>
            <person name="Saticioglu I.B."/>
            <person name="Lalucat J."/>
            <person name="Garcia-Valdes E."/>
        </authorList>
    </citation>
    <scope>NUCLEOTIDE SEQUENCE [LARGE SCALE GENOMIC DNA]</scope>
    <source>
        <strain evidence="4 5">P66</strain>
    </source>
</reference>
<keyword evidence="3" id="KW-0238">DNA-binding</keyword>
<name>A0ABS2BZE2_9PSED</name>
<dbReference type="SUPFAM" id="SSF56596">
    <property type="entry name" value="Replication terminator protein (Tus)"/>
    <property type="match status" value="1"/>
</dbReference>
<dbReference type="RefSeq" id="WP_203584914.1">
    <property type="nucleotide sequence ID" value="NZ_JACOPV010000009.1"/>
</dbReference>
<evidence type="ECO:0000256" key="2">
    <source>
        <dbReference type="ARBA" id="ARBA00022705"/>
    </source>
</evidence>
<dbReference type="Pfam" id="PF05472">
    <property type="entry name" value="Ter"/>
    <property type="match status" value="1"/>
</dbReference>
<organism evidence="4 5">
    <name type="scientific">Pseudomonas arcuscaelestis</name>
    <dbReference type="NCBI Taxonomy" id="2710591"/>
    <lineage>
        <taxon>Bacteria</taxon>
        <taxon>Pseudomonadati</taxon>
        <taxon>Pseudomonadota</taxon>
        <taxon>Gammaproteobacteria</taxon>
        <taxon>Pseudomonadales</taxon>
        <taxon>Pseudomonadaceae</taxon>
        <taxon>Pseudomonas</taxon>
    </lineage>
</organism>
<evidence type="ECO:0000256" key="3">
    <source>
        <dbReference type="ARBA" id="ARBA00023125"/>
    </source>
</evidence>
<evidence type="ECO:0000313" key="4">
    <source>
        <dbReference type="EMBL" id="MBM5459002.1"/>
    </source>
</evidence>
<dbReference type="Proteomes" id="UP000745663">
    <property type="component" value="Unassembled WGS sequence"/>
</dbReference>
<keyword evidence="1" id="KW-0963">Cytoplasm</keyword>
<evidence type="ECO:0000256" key="1">
    <source>
        <dbReference type="ARBA" id="ARBA00022490"/>
    </source>
</evidence>
<proteinExistence type="predicted"/>